<keyword evidence="2" id="KW-1185">Reference proteome</keyword>
<sequence>MSEVIAINMFTLRPDVPLADFARFSEQQDRPVCLSKEVVTSFDAYVVEDDAGARPRIVEVMGLTSWPEWTEALAVDADLAPVVRRFGELVDTDTVTTLLVRPLTATPPEGEPA</sequence>
<organism evidence="1 2">
    <name type="scientific">Amycolatopsis pigmentata</name>
    <dbReference type="NCBI Taxonomy" id="450801"/>
    <lineage>
        <taxon>Bacteria</taxon>
        <taxon>Bacillati</taxon>
        <taxon>Actinomycetota</taxon>
        <taxon>Actinomycetes</taxon>
        <taxon>Pseudonocardiales</taxon>
        <taxon>Pseudonocardiaceae</taxon>
        <taxon>Amycolatopsis</taxon>
    </lineage>
</organism>
<evidence type="ECO:0000313" key="1">
    <source>
        <dbReference type="EMBL" id="MFD2416399.1"/>
    </source>
</evidence>
<protein>
    <recommendedName>
        <fullName evidence="3">REDY-like protein HapK</fullName>
    </recommendedName>
</protein>
<gene>
    <name evidence="1" type="ORF">ACFSXZ_08655</name>
</gene>
<dbReference type="RefSeq" id="WP_378263151.1">
    <property type="nucleotide sequence ID" value="NZ_JBHUKR010000006.1"/>
</dbReference>
<dbReference type="EMBL" id="JBHUKR010000006">
    <property type="protein sequence ID" value="MFD2416399.1"/>
    <property type="molecule type" value="Genomic_DNA"/>
</dbReference>
<accession>A0ABW5FQB6</accession>
<dbReference type="Proteomes" id="UP001597417">
    <property type="component" value="Unassembled WGS sequence"/>
</dbReference>
<dbReference type="Gene3D" id="3.30.70.100">
    <property type="match status" value="1"/>
</dbReference>
<proteinExistence type="predicted"/>
<reference evidence="2" key="1">
    <citation type="journal article" date="2019" name="Int. J. Syst. Evol. Microbiol.">
        <title>The Global Catalogue of Microorganisms (GCM) 10K type strain sequencing project: providing services to taxonomists for standard genome sequencing and annotation.</title>
        <authorList>
            <consortium name="The Broad Institute Genomics Platform"/>
            <consortium name="The Broad Institute Genome Sequencing Center for Infectious Disease"/>
            <person name="Wu L."/>
            <person name="Ma J."/>
        </authorList>
    </citation>
    <scope>NUCLEOTIDE SEQUENCE [LARGE SCALE GENOMIC DNA]</scope>
    <source>
        <strain evidence="2">CGMCC 4.7645</strain>
    </source>
</reference>
<name>A0ABW5FQB6_9PSEU</name>
<comment type="caution">
    <text evidence="1">The sequence shown here is derived from an EMBL/GenBank/DDBJ whole genome shotgun (WGS) entry which is preliminary data.</text>
</comment>
<evidence type="ECO:0000313" key="2">
    <source>
        <dbReference type="Proteomes" id="UP001597417"/>
    </source>
</evidence>
<evidence type="ECO:0008006" key="3">
    <source>
        <dbReference type="Google" id="ProtNLM"/>
    </source>
</evidence>